<evidence type="ECO:0000313" key="10">
    <source>
        <dbReference type="Proteomes" id="UP000035088"/>
    </source>
</evidence>
<reference evidence="9 10" key="1">
    <citation type="submission" date="2011-11" db="EMBL/GenBank/DDBJ databases">
        <title>Whole genome shotgun sequence of Gordonia araii NBRC 100433.</title>
        <authorList>
            <person name="Yoshida Y."/>
            <person name="Hosoyama A."/>
            <person name="Tsuchikane K."/>
            <person name="Katsumata H."/>
            <person name="Yamazaki S."/>
            <person name="Fujita N."/>
        </authorList>
    </citation>
    <scope>NUCLEOTIDE SEQUENCE [LARGE SCALE GENOMIC DNA]</scope>
    <source>
        <strain evidence="9 10">NBRC 100433</strain>
    </source>
</reference>
<evidence type="ECO:0000256" key="1">
    <source>
        <dbReference type="ARBA" id="ARBA00004651"/>
    </source>
</evidence>
<gene>
    <name evidence="9" type="ORF">GOARA_061_01370</name>
</gene>
<dbReference type="EMBL" id="BAEE01000061">
    <property type="protein sequence ID" value="GAB10697.1"/>
    <property type="molecule type" value="Genomic_DNA"/>
</dbReference>
<evidence type="ECO:0000256" key="7">
    <source>
        <dbReference type="SAM" id="MobiDB-lite"/>
    </source>
</evidence>
<evidence type="ECO:0000256" key="2">
    <source>
        <dbReference type="ARBA" id="ARBA00006679"/>
    </source>
</evidence>
<dbReference type="AlphaFoldDB" id="G7H4C2"/>
<comment type="caution">
    <text evidence="9">The sequence shown here is derived from an EMBL/GenBank/DDBJ whole genome shotgun (WGS) entry which is preliminary data.</text>
</comment>
<protein>
    <recommendedName>
        <fullName evidence="11">DoxX family protein</fullName>
    </recommendedName>
</protein>
<keyword evidence="5 8" id="KW-1133">Transmembrane helix</keyword>
<keyword evidence="4 8" id="KW-0812">Transmembrane</keyword>
<evidence type="ECO:0000256" key="8">
    <source>
        <dbReference type="SAM" id="Phobius"/>
    </source>
</evidence>
<evidence type="ECO:0000256" key="5">
    <source>
        <dbReference type="ARBA" id="ARBA00022989"/>
    </source>
</evidence>
<feature type="transmembrane region" description="Helical" evidence="8">
    <location>
        <begin position="269"/>
        <end position="292"/>
    </location>
</feature>
<dbReference type="GO" id="GO:0005886">
    <property type="term" value="C:plasma membrane"/>
    <property type="evidence" value="ECO:0007669"/>
    <property type="project" value="UniProtKB-SubCell"/>
</dbReference>
<comment type="similarity">
    <text evidence="2">Belongs to the DoxX family.</text>
</comment>
<dbReference type="Pfam" id="PF07681">
    <property type="entry name" value="DoxX"/>
    <property type="match status" value="1"/>
</dbReference>
<feature type="transmembrane region" description="Helical" evidence="8">
    <location>
        <begin position="328"/>
        <end position="351"/>
    </location>
</feature>
<dbReference type="OrthoDB" id="346004at2"/>
<feature type="transmembrane region" description="Helical" evidence="8">
    <location>
        <begin position="363"/>
        <end position="383"/>
    </location>
</feature>
<comment type="subcellular location">
    <subcellularLocation>
        <location evidence="1">Cell membrane</location>
        <topology evidence="1">Multi-pass membrane protein</topology>
    </subcellularLocation>
</comment>
<dbReference type="InterPro" id="IPR051907">
    <property type="entry name" value="DoxX-like_oxidoreductase"/>
</dbReference>
<evidence type="ECO:0000313" key="9">
    <source>
        <dbReference type="EMBL" id="GAB10697.1"/>
    </source>
</evidence>
<evidence type="ECO:0000256" key="4">
    <source>
        <dbReference type="ARBA" id="ARBA00022692"/>
    </source>
</evidence>
<accession>G7H4C2</accession>
<evidence type="ECO:0008006" key="11">
    <source>
        <dbReference type="Google" id="ProtNLM"/>
    </source>
</evidence>
<evidence type="ECO:0000256" key="3">
    <source>
        <dbReference type="ARBA" id="ARBA00022475"/>
    </source>
</evidence>
<organism evidence="9 10">
    <name type="scientific">Gordonia araii NBRC 100433</name>
    <dbReference type="NCBI Taxonomy" id="1073574"/>
    <lineage>
        <taxon>Bacteria</taxon>
        <taxon>Bacillati</taxon>
        <taxon>Actinomycetota</taxon>
        <taxon>Actinomycetes</taxon>
        <taxon>Mycobacteriales</taxon>
        <taxon>Gordoniaceae</taxon>
        <taxon>Gordonia</taxon>
    </lineage>
</organism>
<name>G7H4C2_9ACTN</name>
<dbReference type="Proteomes" id="UP000035088">
    <property type="component" value="Unassembled WGS sequence"/>
</dbReference>
<feature type="compositionally biased region" description="Basic and acidic residues" evidence="7">
    <location>
        <begin position="108"/>
        <end position="117"/>
    </location>
</feature>
<dbReference type="RefSeq" id="WP_007322772.1">
    <property type="nucleotide sequence ID" value="NZ_BAEE01000061.1"/>
</dbReference>
<dbReference type="STRING" id="1073574.GOARA_061_01370"/>
<dbReference type="InterPro" id="IPR032808">
    <property type="entry name" value="DoxX"/>
</dbReference>
<feature type="transmembrane region" description="Helical" evidence="8">
    <location>
        <begin position="299"/>
        <end position="322"/>
    </location>
</feature>
<feature type="compositionally biased region" description="Basic and acidic residues" evidence="7">
    <location>
        <begin position="1"/>
        <end position="22"/>
    </location>
</feature>
<feature type="compositionally biased region" description="Low complexity" evidence="7">
    <location>
        <begin position="66"/>
        <end position="81"/>
    </location>
</feature>
<evidence type="ECO:0000256" key="6">
    <source>
        <dbReference type="ARBA" id="ARBA00023136"/>
    </source>
</evidence>
<proteinExistence type="inferred from homology"/>
<feature type="region of interest" description="Disordered" evidence="7">
    <location>
        <begin position="1"/>
        <end position="137"/>
    </location>
</feature>
<sequence length="396" mass="41780">MGSHHRDESDDAERDDRHRVEQSRIPAPPSGFARVDSLDDFDTFPRASRSGDDPPADTSAVTEPIAAEATGSETGATGPASDTEAATPSNIKPAKTERRSHRWNRRPSISDETKVSLDDSEAESETVSISDMINQPPLPETVPTEAVHSDLGNAYDDTEALAVVPAAALPEAYTEEHAGTGEPYEEHGEALRSRRITELEDEVETLRKTSRRGTTDLGLLVLRLAVGAYLAVDGFRKVFGWLGGPSLNGFEADLLNTANPEIGFARQSAGIIAVAWSVTEIVVGIVLIAGFLTPLIAAAGLAVAALDLAFGVTVAGGVHLFADERGSVAFQAALVAMLVVIILCGPGRYSLDGTRGWARRPGIGSVSMVLVGIAAAVLVWWLFNGTNPLNSPGNPG</sequence>
<keyword evidence="3" id="KW-1003">Cell membrane</keyword>
<keyword evidence="10" id="KW-1185">Reference proteome</keyword>
<keyword evidence="6 8" id="KW-0472">Membrane</keyword>
<dbReference type="PANTHER" id="PTHR33452">
    <property type="entry name" value="OXIDOREDUCTASE CATD-RELATED"/>
    <property type="match status" value="1"/>
</dbReference>
<dbReference type="PANTHER" id="PTHR33452:SF1">
    <property type="entry name" value="INNER MEMBRANE PROTEIN YPHA-RELATED"/>
    <property type="match status" value="1"/>
</dbReference>